<dbReference type="Proteomes" id="UP000191285">
    <property type="component" value="Unassembled WGS sequence"/>
</dbReference>
<dbReference type="SUPFAM" id="SSF51905">
    <property type="entry name" value="FAD/NAD(P)-binding domain"/>
    <property type="match status" value="1"/>
</dbReference>
<dbReference type="EMBL" id="MLKD01000018">
    <property type="protein sequence ID" value="OQE18271.1"/>
    <property type="molecule type" value="Genomic_DNA"/>
</dbReference>
<dbReference type="InterPro" id="IPR006076">
    <property type="entry name" value="FAD-dep_OxRdtase"/>
</dbReference>
<dbReference type="Gene3D" id="3.30.9.10">
    <property type="entry name" value="D-Amino Acid Oxidase, subunit A, domain 2"/>
    <property type="match status" value="1"/>
</dbReference>
<organism evidence="3 4">
    <name type="scientific">Penicillium steckii</name>
    <dbReference type="NCBI Taxonomy" id="303698"/>
    <lineage>
        <taxon>Eukaryota</taxon>
        <taxon>Fungi</taxon>
        <taxon>Dikarya</taxon>
        <taxon>Ascomycota</taxon>
        <taxon>Pezizomycotina</taxon>
        <taxon>Eurotiomycetes</taxon>
        <taxon>Eurotiomycetidae</taxon>
        <taxon>Eurotiales</taxon>
        <taxon>Aspergillaceae</taxon>
        <taxon>Penicillium</taxon>
    </lineage>
</organism>
<protein>
    <recommendedName>
        <fullName evidence="2">FAD dependent oxidoreductase domain-containing protein</fullName>
    </recommendedName>
</protein>
<reference evidence="4" key="1">
    <citation type="journal article" date="2017" name="Nat. Microbiol.">
        <title>Global analysis of biosynthetic gene clusters reveals vast potential of secondary metabolite production in Penicillium species.</title>
        <authorList>
            <person name="Nielsen J.C."/>
            <person name="Grijseels S."/>
            <person name="Prigent S."/>
            <person name="Ji B."/>
            <person name="Dainat J."/>
            <person name="Nielsen K.F."/>
            <person name="Frisvad J.C."/>
            <person name="Workman M."/>
            <person name="Nielsen J."/>
        </authorList>
    </citation>
    <scope>NUCLEOTIDE SEQUENCE [LARGE SCALE GENOMIC DNA]</scope>
    <source>
        <strain evidence="4">IBT 24891</strain>
    </source>
</reference>
<comment type="caution">
    <text evidence="3">The sequence shown here is derived from an EMBL/GenBank/DDBJ whole genome shotgun (WGS) entry which is preliminary data.</text>
</comment>
<evidence type="ECO:0000259" key="2">
    <source>
        <dbReference type="Pfam" id="PF01266"/>
    </source>
</evidence>
<sequence>MAERVGENRITSQRWPPSQRRRNSGAFIMPISCNDQTATLDPNRTCFPVANPLTSFWQTDKHPLSDHRSTFDLPAQSDIVIIGAGYAGVSTAHHLLQELGDAAPSITILEARGICSGATGRNGGHLRPDLYGHIPTYIERAGPRAGAEIAEFEIANLRALKRFIEEEEIDCDFTLARSIDVWCNEDAAKKAKATYDVMKAHQFEYMDDVVFYTRDQAEAICGIKGAVCCASYTAGTIWPFKFVMHLVQKLLESRLINLQTHTPVHSVQPGEAGGYLVSTPRGQISTQKVIYANNAYVSGILPEYEKNIIPCKGICSRITVPDGVMPPLLNNSYINRTDDNTLSYLVPRTDGSIIVGGAATKFKPFKDQWYNNVDDSTLIDSAREYYHGYMQRTYRGWEGTEAKVDTIWTGVMGYSYDSNPHIGEVPSKQDQFIIAGFNGHGMPVIWLAAKELARMISQDISFEATSMPRLFKTSAQRIHRARSGHEDDGDIIGSGKLSKP</sequence>
<keyword evidence="4" id="KW-1185">Reference proteome</keyword>
<dbReference type="PANTHER" id="PTHR13847:SF279">
    <property type="entry name" value="FAD DEPENDENT OXIDOREDUCTASE DOMAIN-CONTAINING PROTEIN-RELATED"/>
    <property type="match status" value="1"/>
</dbReference>
<gene>
    <name evidence="3" type="ORF">PENSTE_c018G05013</name>
</gene>
<dbReference type="PANTHER" id="PTHR13847">
    <property type="entry name" value="SARCOSINE DEHYDROGENASE-RELATED"/>
    <property type="match status" value="1"/>
</dbReference>
<feature type="region of interest" description="Disordered" evidence="1">
    <location>
        <begin position="1"/>
        <end position="22"/>
    </location>
</feature>
<dbReference type="InterPro" id="IPR036188">
    <property type="entry name" value="FAD/NAD-bd_sf"/>
</dbReference>
<evidence type="ECO:0000313" key="4">
    <source>
        <dbReference type="Proteomes" id="UP000191285"/>
    </source>
</evidence>
<dbReference type="GO" id="GO:0005737">
    <property type="term" value="C:cytoplasm"/>
    <property type="evidence" value="ECO:0007669"/>
    <property type="project" value="TreeGrafter"/>
</dbReference>
<evidence type="ECO:0000313" key="3">
    <source>
        <dbReference type="EMBL" id="OQE18271.1"/>
    </source>
</evidence>
<feature type="domain" description="FAD dependent oxidoreductase" evidence="2">
    <location>
        <begin position="78"/>
        <end position="455"/>
    </location>
</feature>
<name>A0A1V6SWB6_9EURO</name>
<feature type="region of interest" description="Disordered" evidence="1">
    <location>
        <begin position="477"/>
        <end position="500"/>
    </location>
</feature>
<dbReference type="AlphaFoldDB" id="A0A1V6SWB6"/>
<accession>A0A1V6SWB6</accession>
<dbReference type="STRING" id="303698.A0A1V6SWB6"/>
<proteinExistence type="predicted"/>
<dbReference type="OrthoDB" id="429143at2759"/>
<evidence type="ECO:0000256" key="1">
    <source>
        <dbReference type="SAM" id="MobiDB-lite"/>
    </source>
</evidence>
<dbReference type="Gene3D" id="3.50.50.60">
    <property type="entry name" value="FAD/NAD(P)-binding domain"/>
    <property type="match status" value="1"/>
</dbReference>
<dbReference type="Pfam" id="PF01266">
    <property type="entry name" value="DAO"/>
    <property type="match status" value="1"/>
</dbReference>